<name>A0A1W0X6D9_HYPEX</name>
<feature type="transmembrane region" description="Helical" evidence="1">
    <location>
        <begin position="47"/>
        <end position="69"/>
    </location>
</feature>
<comment type="caution">
    <text evidence="2">The sequence shown here is derived from an EMBL/GenBank/DDBJ whole genome shotgun (WGS) entry which is preliminary data.</text>
</comment>
<protein>
    <submittedName>
        <fullName evidence="2">Uncharacterized protein</fullName>
    </submittedName>
</protein>
<evidence type="ECO:0000256" key="1">
    <source>
        <dbReference type="SAM" id="Phobius"/>
    </source>
</evidence>
<dbReference type="AlphaFoldDB" id="A0A1W0X6D9"/>
<accession>A0A1W0X6D9</accession>
<evidence type="ECO:0000313" key="3">
    <source>
        <dbReference type="Proteomes" id="UP000192578"/>
    </source>
</evidence>
<dbReference type="EMBL" id="MTYJ01000014">
    <property type="protein sequence ID" value="OQV23055.1"/>
    <property type="molecule type" value="Genomic_DNA"/>
</dbReference>
<keyword evidence="1" id="KW-1133">Transmembrane helix</keyword>
<reference evidence="3" key="1">
    <citation type="submission" date="2017-01" db="EMBL/GenBank/DDBJ databases">
        <title>Comparative genomics of anhydrobiosis in the tardigrade Hypsibius dujardini.</title>
        <authorList>
            <person name="Yoshida Y."/>
            <person name="Koutsovoulos G."/>
            <person name="Laetsch D."/>
            <person name="Stevens L."/>
            <person name="Kumar S."/>
            <person name="Horikawa D."/>
            <person name="Ishino K."/>
            <person name="Komine S."/>
            <person name="Tomita M."/>
            <person name="Blaxter M."/>
            <person name="Arakawa K."/>
        </authorList>
    </citation>
    <scope>NUCLEOTIDE SEQUENCE [LARGE SCALE GENOMIC DNA]</scope>
    <source>
        <strain evidence="3">Z151</strain>
    </source>
</reference>
<evidence type="ECO:0000313" key="2">
    <source>
        <dbReference type="EMBL" id="OQV23055.1"/>
    </source>
</evidence>
<gene>
    <name evidence="2" type="ORF">BV898_03103</name>
</gene>
<organism evidence="2 3">
    <name type="scientific">Hypsibius exemplaris</name>
    <name type="common">Freshwater tardigrade</name>
    <dbReference type="NCBI Taxonomy" id="2072580"/>
    <lineage>
        <taxon>Eukaryota</taxon>
        <taxon>Metazoa</taxon>
        <taxon>Ecdysozoa</taxon>
        <taxon>Tardigrada</taxon>
        <taxon>Eutardigrada</taxon>
        <taxon>Parachela</taxon>
        <taxon>Hypsibioidea</taxon>
        <taxon>Hypsibiidae</taxon>
        <taxon>Hypsibius</taxon>
    </lineage>
</organism>
<sequence>MCQSGTCQWSIRMLPARISGPVNERESVQIFHGTRRFTQSIMRTSDCILLAVVVLCALWLELAAASPVLGYEPMERDDNETAGSIMSGMEEATPFFMSMDKRVMQPRGPLDDCKSYFECKSRFIKYLDGLARMGKMGR</sequence>
<dbReference type="Proteomes" id="UP000192578">
    <property type="component" value="Unassembled WGS sequence"/>
</dbReference>
<dbReference type="OrthoDB" id="10538998at2759"/>
<keyword evidence="1" id="KW-0812">Transmembrane</keyword>
<keyword evidence="3" id="KW-1185">Reference proteome</keyword>
<proteinExistence type="predicted"/>
<keyword evidence="1" id="KW-0472">Membrane</keyword>